<evidence type="ECO:0000313" key="6">
    <source>
        <dbReference type="Proteomes" id="UP001652660"/>
    </source>
</evidence>
<evidence type="ECO:0000256" key="1">
    <source>
        <dbReference type="ARBA" id="ARBA00022723"/>
    </source>
</evidence>
<evidence type="ECO:0000313" key="7">
    <source>
        <dbReference type="RefSeq" id="XP_071904031.1"/>
    </source>
</evidence>
<protein>
    <recommendedName>
        <fullName evidence="5">BED-type domain-containing protein</fullName>
    </recommendedName>
</protein>
<dbReference type="Proteomes" id="UP001652660">
    <property type="component" value="Chromosome 4e"/>
</dbReference>
<name>A0ABM4U9S9_COFAR</name>
<proteinExistence type="predicted"/>
<organism evidence="6 7">
    <name type="scientific">Coffea arabica</name>
    <name type="common">Arabian coffee</name>
    <dbReference type="NCBI Taxonomy" id="13443"/>
    <lineage>
        <taxon>Eukaryota</taxon>
        <taxon>Viridiplantae</taxon>
        <taxon>Streptophyta</taxon>
        <taxon>Embryophyta</taxon>
        <taxon>Tracheophyta</taxon>
        <taxon>Spermatophyta</taxon>
        <taxon>Magnoliopsida</taxon>
        <taxon>eudicotyledons</taxon>
        <taxon>Gunneridae</taxon>
        <taxon>Pentapetalae</taxon>
        <taxon>asterids</taxon>
        <taxon>lamiids</taxon>
        <taxon>Gentianales</taxon>
        <taxon>Rubiaceae</taxon>
        <taxon>Ixoroideae</taxon>
        <taxon>Gardenieae complex</taxon>
        <taxon>Bertiereae - Coffeeae clade</taxon>
        <taxon>Coffeeae</taxon>
        <taxon>Coffea</taxon>
    </lineage>
</organism>
<keyword evidence="1" id="KW-0479">Metal-binding</keyword>
<keyword evidence="2" id="KW-0863">Zinc-finger</keyword>
<sequence>MDTCMTYPDSVTIEEDGDNGSNSDSIEEAGHTNQQSQYPDSCAIGKKKLPPKATINVPGKKRRLSSDVWDYFDIIPKKDSNEELKCKCKKCGNEYSGSLDMNLEDLTQNILSLNINKDEVDAIQILMLLISSP</sequence>
<dbReference type="Pfam" id="PF02892">
    <property type="entry name" value="zf-BED"/>
    <property type="match status" value="1"/>
</dbReference>
<accession>A0ABM4U9S9</accession>
<evidence type="ECO:0000256" key="2">
    <source>
        <dbReference type="ARBA" id="ARBA00022771"/>
    </source>
</evidence>
<evidence type="ECO:0000256" key="3">
    <source>
        <dbReference type="ARBA" id="ARBA00022833"/>
    </source>
</evidence>
<feature type="domain" description="BED-type" evidence="5">
    <location>
        <begin position="66"/>
        <end position="98"/>
    </location>
</feature>
<dbReference type="InterPro" id="IPR003656">
    <property type="entry name" value="Znf_BED"/>
</dbReference>
<reference evidence="7" key="1">
    <citation type="submission" date="2025-08" db="UniProtKB">
        <authorList>
            <consortium name="RefSeq"/>
        </authorList>
    </citation>
    <scope>IDENTIFICATION</scope>
    <source>
        <tissue evidence="7">Leaves</tissue>
    </source>
</reference>
<dbReference type="GeneID" id="113742516"/>
<gene>
    <name evidence="7" type="primary">LOC113742516</name>
</gene>
<evidence type="ECO:0000256" key="4">
    <source>
        <dbReference type="SAM" id="MobiDB-lite"/>
    </source>
</evidence>
<keyword evidence="6" id="KW-1185">Reference proteome</keyword>
<keyword evidence="3" id="KW-0862">Zinc</keyword>
<feature type="region of interest" description="Disordered" evidence="4">
    <location>
        <begin position="1"/>
        <end position="58"/>
    </location>
</feature>
<dbReference type="RefSeq" id="XP_071904031.1">
    <property type="nucleotide sequence ID" value="XM_072047930.1"/>
</dbReference>
<evidence type="ECO:0000259" key="5">
    <source>
        <dbReference type="Pfam" id="PF02892"/>
    </source>
</evidence>